<name>A0A7S4F553_CHRCT</name>
<gene>
    <name evidence="2" type="ORF">PCAR00345_LOCUS27104</name>
</gene>
<feature type="region of interest" description="Disordered" evidence="1">
    <location>
        <begin position="1816"/>
        <end position="1869"/>
    </location>
</feature>
<reference evidence="2" key="1">
    <citation type="submission" date="2021-01" db="EMBL/GenBank/DDBJ databases">
        <authorList>
            <person name="Corre E."/>
            <person name="Pelletier E."/>
            <person name="Niang G."/>
            <person name="Scheremetjew M."/>
            <person name="Finn R."/>
            <person name="Kale V."/>
            <person name="Holt S."/>
            <person name="Cochrane G."/>
            <person name="Meng A."/>
            <person name="Brown T."/>
            <person name="Cohen L."/>
        </authorList>
    </citation>
    <scope>NUCLEOTIDE SEQUENCE</scope>
    <source>
        <strain evidence="2">CCMP645</strain>
    </source>
</reference>
<accession>A0A7S4F553</accession>
<sequence length="1869" mass="206435">MGRRCASNALHHSCGQFVSDGEAHIFCGACAANKVFAIAFSQIRTCLKTSNQKTNARDAYGRMTLGNPAGVACFAFTVPEARASALHVIVQEDCFNPALKHVGGINEFNSFPDAGTFSWRGVEGIYVKWDNESKGLRALSGAEASYLPEDVRNDAINELVRHRHCLFLEEVGSEVLAEDLAKVCTSAPEDARIFSDRLLKENDEFCSPHGSEGNSRSVTHCFTVSTEKLLDISQRDWLGGLRNALSHEDVRHVTWRIGDNWSMHNVGGGKGPDPAVLKEFKRVKGLCPRSNLLVYTGLKVPVGHPAVKQSEQEVKQMLCPRSTLSSGLQKLAPTGSLGPQTRLVLALLQGQINDAKYWVDGALEANERMETEKEGLLKRAAAVRGFGKRKQTALKAAFPTSRAMLFATKQQLAIRGFISLALAGCIFAALHEEREALIWCGEKRALLWNKETKTKLALAVAPPVDQAEDFLRKHKEFEWYTGQETEAETPLTEPAGISAAAYSTFCNAKAQDLDPNALDASLKSMGLARAVGARNGGNVDLFSALARARSLSGSGQSGLRDWICQSVQEQAGEDAPLYRQLEAAKEVMERDIWVYTSIVSLDGERVLKVKQRGANHESPAPLRLAQHNGAFHALVIAPIAHDSSLVDDMVDDEIDGEIDGKSDCKTDGETDIKELVKQCLQLIKKLTDDVAKESEGLISDDFKKKRAELERAFEFCSGESTVLLGMNGAGKTSLINLLHLLTCIDESDYRAVPADYTPEALQLQFESLALSLQALLSSSGEAVAALEAAGVALDLAPSLADPRGKAADQKATDEAKQLARVIYDHCAGSHTRPEIVLDFGVMPSGKVETTTTLLPTRSSYGRIVHMMLTLCTLGGVQEKAFEFAALVRDKSNEELAQELTSEEKSDLFRIWCFYYALETGKAYEDGEECFLYELPERGTLPKTKDEVRVCDEFERMLRQRFHLTLGRGESLHLDCAYLRSKLSELNDKKNLLRLLVEKVEVFLPAVVFKGGNGFVDLPGLADMDVACEQQTRVGVRKAAAVFVVVPKTLGGDKQSADLLMRTGVVERVLKQSDKLGGRNVAFLINRERGPRFDPAEALGENEQESARKAVAECRANWIKLLGQKNKLLRHEGQSALTDDEVEEIAKETEIRCIYPVLHASYRLNQSHVKQHPEDEKRVLELSNMYWLAGVLAARNLDALVRQMKEFETKALHTLLEDLHAEQRHVVVSQGLRKRVEGLVKKAASGRYESFGMHLDPLLDETTNLLGTLRTKLREEVERFFTEGTEVRVLLDNASEQQPKALDPLLKRLTSKTCGEFTRRRVLDPASKGALPNFHLMPVAFGNDGPLDCEPLVDKLRVLVGETMQRVVQLQKDTGQKMLPVSDGDGDGARDREAVRKFIEDFCPRLVKDNMELGDGFFNSSHEKLCELTEKECAAAIHQCILSKSSGCKSAAHLRQLISSSLALVRREWQTVLAPAALNKFVEKQVDALRDVLTKRGRGRKCLIRKWLTHFFEYVEAHIHVDGQPSSQSSDVFAQLRIEREKLSKLRHALATRSDPKAIGIEAMRSAEHSRAEGQVRDQERQSQGIGPRSRLGHSDVAAPVTRLRAIKGGYERFVALKESGHVLARGRDVSAAAVSALFRKALKREVSASCPVADVFRAMCIAAWTRPKIQQLSAAADWEKALEAASSQLRACAVQDLACHFKRRDETQKKKDVESLGTDLDSYLQRLRSEEYSGDLLCVWMVSRRWKLNFLVFRPGNGKPVLVTHTNGGIPDLVVETFHLAVVESSRSKKLSWYCSSKLPSEPAHPDETVACELTDADNAASDAEAGRSTRRLSARAEIQSAAADADASTASPKRRGQKRKAPFDRSAS</sequence>
<dbReference type="EMBL" id="HBIZ01042409">
    <property type="protein sequence ID" value="CAE0774470.1"/>
    <property type="molecule type" value="Transcribed_RNA"/>
</dbReference>
<protein>
    <submittedName>
        <fullName evidence="2">Uncharacterized protein</fullName>
    </submittedName>
</protein>
<evidence type="ECO:0000313" key="2">
    <source>
        <dbReference type="EMBL" id="CAE0774470.1"/>
    </source>
</evidence>
<evidence type="ECO:0000256" key="1">
    <source>
        <dbReference type="SAM" id="MobiDB-lite"/>
    </source>
</evidence>
<dbReference type="SUPFAM" id="SSF52540">
    <property type="entry name" value="P-loop containing nucleoside triphosphate hydrolases"/>
    <property type="match status" value="1"/>
</dbReference>
<feature type="compositionally biased region" description="Basic and acidic residues" evidence="1">
    <location>
        <begin position="1566"/>
        <end position="1580"/>
    </location>
</feature>
<feature type="region of interest" description="Disordered" evidence="1">
    <location>
        <begin position="1566"/>
        <end position="1592"/>
    </location>
</feature>
<feature type="compositionally biased region" description="Low complexity" evidence="1">
    <location>
        <begin position="1836"/>
        <end position="1852"/>
    </location>
</feature>
<proteinExistence type="predicted"/>
<organism evidence="2">
    <name type="scientific">Chrysotila carterae</name>
    <name type="common">Marine alga</name>
    <name type="synonym">Syracosphaera carterae</name>
    <dbReference type="NCBI Taxonomy" id="13221"/>
    <lineage>
        <taxon>Eukaryota</taxon>
        <taxon>Haptista</taxon>
        <taxon>Haptophyta</taxon>
        <taxon>Prymnesiophyceae</taxon>
        <taxon>Isochrysidales</taxon>
        <taxon>Isochrysidaceae</taxon>
        <taxon>Chrysotila</taxon>
    </lineage>
</organism>
<dbReference type="InterPro" id="IPR027417">
    <property type="entry name" value="P-loop_NTPase"/>
</dbReference>